<reference evidence="2" key="1">
    <citation type="journal article" date="2014" name="Front. Microbiol.">
        <title>High frequency of phylogenetically diverse reductive dehalogenase-homologous genes in deep subseafloor sedimentary metagenomes.</title>
        <authorList>
            <person name="Kawai M."/>
            <person name="Futagami T."/>
            <person name="Toyoda A."/>
            <person name="Takaki Y."/>
            <person name="Nishi S."/>
            <person name="Hori S."/>
            <person name="Arai W."/>
            <person name="Tsubouchi T."/>
            <person name="Morono Y."/>
            <person name="Uchiyama I."/>
            <person name="Ito T."/>
            <person name="Fujiyama A."/>
            <person name="Inagaki F."/>
            <person name="Takami H."/>
        </authorList>
    </citation>
    <scope>NUCLEOTIDE SEQUENCE</scope>
    <source>
        <strain evidence="2">Expedition CK06-06</strain>
    </source>
</reference>
<dbReference type="PIRSF" id="PIRSF500134">
    <property type="entry name" value="UDPglc_DH_bac"/>
    <property type="match status" value="1"/>
</dbReference>
<protein>
    <recommendedName>
        <fullName evidence="1">UDP-glucose/GDP-mannose dehydrogenase C-terminal domain-containing protein</fullName>
    </recommendedName>
</protein>
<dbReference type="InterPro" id="IPR017476">
    <property type="entry name" value="UDP-Glc/GDP-Man"/>
</dbReference>
<dbReference type="Gene3D" id="1.20.5.100">
    <property type="entry name" value="Cytochrome c1, transmembrane anchor, C-terminal"/>
    <property type="match status" value="1"/>
</dbReference>
<dbReference type="Pfam" id="PF03720">
    <property type="entry name" value="UDPG_MGDP_dh_C"/>
    <property type="match status" value="1"/>
</dbReference>
<dbReference type="NCBIfam" id="TIGR03026">
    <property type="entry name" value="NDP-sugDHase"/>
    <property type="match status" value="1"/>
</dbReference>
<dbReference type="SUPFAM" id="SSF52413">
    <property type="entry name" value="UDP-glucose/GDP-mannose dehydrogenase C-terminal domain"/>
    <property type="match status" value="1"/>
</dbReference>
<dbReference type="InterPro" id="IPR014026">
    <property type="entry name" value="UDP-Glc/GDP-Man_DH_dimer"/>
</dbReference>
<dbReference type="SMART" id="SM00984">
    <property type="entry name" value="UDPG_MGDP_dh_C"/>
    <property type="match status" value="1"/>
</dbReference>
<feature type="domain" description="UDP-glucose/GDP-mannose dehydrogenase C-terminal" evidence="1">
    <location>
        <begin position="168"/>
        <end position="269"/>
    </location>
</feature>
<dbReference type="PANTHER" id="PTHR43750:SF3">
    <property type="entry name" value="UDP-GLUCOSE 6-DEHYDROGENASE TUAD"/>
    <property type="match status" value="1"/>
</dbReference>
<gene>
    <name evidence="2" type="ORF">S01H4_06313</name>
</gene>
<dbReference type="Pfam" id="PF00984">
    <property type="entry name" value="UDPG_MGDP_dh"/>
    <property type="match status" value="1"/>
</dbReference>
<dbReference type="InterPro" id="IPR028357">
    <property type="entry name" value="UDPglc_DH_bac"/>
</dbReference>
<evidence type="ECO:0000313" key="2">
    <source>
        <dbReference type="EMBL" id="GAG73998.1"/>
    </source>
</evidence>
<dbReference type="GO" id="GO:0000271">
    <property type="term" value="P:polysaccharide biosynthetic process"/>
    <property type="evidence" value="ECO:0007669"/>
    <property type="project" value="InterPro"/>
</dbReference>
<dbReference type="PIRSF" id="PIRSF000124">
    <property type="entry name" value="UDPglc_GDPman_dh"/>
    <property type="match status" value="1"/>
</dbReference>
<dbReference type="AlphaFoldDB" id="X1ANX8"/>
<dbReference type="InterPro" id="IPR036220">
    <property type="entry name" value="UDP-Glc/GDP-Man_DH_C_sf"/>
</dbReference>
<sequence length="284" mass="31703">AFFPERIVIGSESKKAIEIMKKLYEPIINQDFGYAVNSTYKKDKIPVLITDSTSAELIKYASNAFLATKISFVNEIANICERVDANILDVTYGMGLDSRIGSRFMKAGIGWGGSCFPKDVRALSYTAEEYGSPASILNAVIQVNNHQRFKVIQKAMDMLGIIDDKIIGVLGLSFKPNTNDTREAPSVTIINKFLELGAEVRVYDPVVKKYPDNMDKGAIMAASPYRTVKGANLMVLVTEWSQFYDLDFKKIKNLMANCNIIDGRNILDRQKLQKMGFKYAGIGY</sequence>
<evidence type="ECO:0000259" key="1">
    <source>
        <dbReference type="SMART" id="SM00984"/>
    </source>
</evidence>
<dbReference type="InterPro" id="IPR008927">
    <property type="entry name" value="6-PGluconate_DH-like_C_sf"/>
</dbReference>
<dbReference type="GO" id="GO:0051287">
    <property type="term" value="F:NAD binding"/>
    <property type="evidence" value="ECO:0007669"/>
    <property type="project" value="InterPro"/>
</dbReference>
<dbReference type="Gene3D" id="3.40.50.720">
    <property type="entry name" value="NAD(P)-binding Rossmann-like Domain"/>
    <property type="match status" value="2"/>
</dbReference>
<name>X1ANX8_9ZZZZ</name>
<dbReference type="GO" id="GO:0003979">
    <property type="term" value="F:UDP-glucose 6-dehydrogenase activity"/>
    <property type="evidence" value="ECO:0007669"/>
    <property type="project" value="InterPro"/>
</dbReference>
<dbReference type="InterPro" id="IPR014027">
    <property type="entry name" value="UDP-Glc/GDP-Man_DH_C"/>
</dbReference>
<organism evidence="2">
    <name type="scientific">marine sediment metagenome</name>
    <dbReference type="NCBI Taxonomy" id="412755"/>
    <lineage>
        <taxon>unclassified sequences</taxon>
        <taxon>metagenomes</taxon>
        <taxon>ecological metagenomes</taxon>
    </lineage>
</organism>
<dbReference type="EMBL" id="BART01001929">
    <property type="protein sequence ID" value="GAG73998.1"/>
    <property type="molecule type" value="Genomic_DNA"/>
</dbReference>
<proteinExistence type="predicted"/>
<dbReference type="SUPFAM" id="SSF48179">
    <property type="entry name" value="6-phosphogluconate dehydrogenase C-terminal domain-like"/>
    <property type="match status" value="1"/>
</dbReference>
<dbReference type="PANTHER" id="PTHR43750">
    <property type="entry name" value="UDP-GLUCOSE 6-DEHYDROGENASE TUAD"/>
    <property type="match status" value="1"/>
</dbReference>
<accession>X1ANX8</accession>
<comment type="caution">
    <text evidence="2">The sequence shown here is derived from an EMBL/GenBank/DDBJ whole genome shotgun (WGS) entry which is preliminary data.</text>
</comment>
<feature type="non-terminal residue" evidence="2">
    <location>
        <position position="1"/>
    </location>
</feature>